<protein>
    <recommendedName>
        <fullName evidence="8">Prefoldin subunit 2</fullName>
    </recommendedName>
</protein>
<comment type="similarity">
    <text evidence="1">Belongs to the prefoldin subunit beta family.</text>
</comment>
<dbReference type="PROSITE" id="PS50096">
    <property type="entry name" value="IQ"/>
    <property type="match status" value="1"/>
</dbReference>
<evidence type="ECO:0000256" key="1">
    <source>
        <dbReference type="ARBA" id="ARBA00008045"/>
    </source>
</evidence>
<dbReference type="SUPFAM" id="SSF46579">
    <property type="entry name" value="Prefoldin"/>
    <property type="match status" value="1"/>
</dbReference>
<feature type="region of interest" description="Disordered" evidence="5">
    <location>
        <begin position="441"/>
        <end position="587"/>
    </location>
</feature>
<feature type="region of interest" description="Disordered" evidence="5">
    <location>
        <begin position="745"/>
        <end position="770"/>
    </location>
</feature>
<dbReference type="PANTHER" id="PTHR13303">
    <property type="entry name" value="PREFOLDIN SUBUNIT 2"/>
    <property type="match status" value="1"/>
</dbReference>
<feature type="compositionally biased region" description="Basic and acidic residues" evidence="5">
    <location>
        <begin position="560"/>
        <end position="576"/>
    </location>
</feature>
<dbReference type="GO" id="GO:0006457">
    <property type="term" value="P:protein folding"/>
    <property type="evidence" value="ECO:0007669"/>
    <property type="project" value="InterPro"/>
</dbReference>
<reference evidence="6" key="1">
    <citation type="submission" date="2023-12" db="EMBL/GenBank/DDBJ databases">
        <title>Genome assembly of Anisodus tanguticus.</title>
        <authorList>
            <person name="Wang Y.-J."/>
        </authorList>
    </citation>
    <scope>NUCLEOTIDE SEQUENCE</scope>
    <source>
        <strain evidence="6">KB-2021</strain>
        <tissue evidence="6">Leaf</tissue>
    </source>
</reference>
<dbReference type="GO" id="GO:0005516">
    <property type="term" value="F:calmodulin binding"/>
    <property type="evidence" value="ECO:0007669"/>
    <property type="project" value="UniProtKB-KW"/>
</dbReference>
<dbReference type="CDD" id="cd23163">
    <property type="entry name" value="Prefoldin_2"/>
    <property type="match status" value="1"/>
</dbReference>
<dbReference type="GO" id="GO:0051082">
    <property type="term" value="F:unfolded protein binding"/>
    <property type="evidence" value="ECO:0007669"/>
    <property type="project" value="InterPro"/>
</dbReference>
<feature type="compositionally biased region" description="Polar residues" evidence="5">
    <location>
        <begin position="443"/>
        <end position="454"/>
    </location>
</feature>
<keyword evidence="4" id="KW-0175">Coiled coil</keyword>
<dbReference type="Pfam" id="PF01920">
    <property type="entry name" value="Prefoldin_2"/>
    <property type="match status" value="1"/>
</dbReference>
<keyword evidence="7" id="KW-1185">Reference proteome</keyword>
<dbReference type="Proteomes" id="UP001291623">
    <property type="component" value="Unassembled WGS sequence"/>
</dbReference>
<evidence type="ECO:0000256" key="4">
    <source>
        <dbReference type="SAM" id="Coils"/>
    </source>
</evidence>
<keyword evidence="2" id="KW-0112">Calmodulin-binding</keyword>
<accession>A0AAE1SAU5</accession>
<comment type="caution">
    <text evidence="6">The sequence shown here is derived from an EMBL/GenBank/DDBJ whole genome shotgun (WGS) entry which is preliminary data.</text>
</comment>
<feature type="compositionally biased region" description="Basic and acidic residues" evidence="5">
    <location>
        <begin position="745"/>
        <end position="756"/>
    </location>
</feature>
<feature type="compositionally biased region" description="Low complexity" evidence="5">
    <location>
        <begin position="468"/>
        <end position="480"/>
    </location>
</feature>
<dbReference type="GO" id="GO:0009409">
    <property type="term" value="P:response to cold"/>
    <property type="evidence" value="ECO:0007669"/>
    <property type="project" value="UniProtKB-ARBA"/>
</dbReference>
<evidence type="ECO:0000256" key="5">
    <source>
        <dbReference type="SAM" id="MobiDB-lite"/>
    </source>
</evidence>
<dbReference type="Gene3D" id="1.10.287.370">
    <property type="match status" value="1"/>
</dbReference>
<dbReference type="FunFam" id="1.10.287.370:FF:000002">
    <property type="entry name" value="Prefoldin subunit 2"/>
    <property type="match status" value="1"/>
</dbReference>
<proteinExistence type="inferred from homology"/>
<dbReference type="InterPro" id="IPR002777">
    <property type="entry name" value="PFD_beta-like"/>
</dbReference>
<feature type="compositionally biased region" description="Low complexity" evidence="5">
    <location>
        <begin position="186"/>
        <end position="201"/>
    </location>
</feature>
<dbReference type="InterPro" id="IPR009053">
    <property type="entry name" value="Prefoldin"/>
</dbReference>
<keyword evidence="3" id="KW-0143">Chaperone</keyword>
<evidence type="ECO:0000313" key="6">
    <source>
        <dbReference type="EMBL" id="KAK4365988.1"/>
    </source>
</evidence>
<dbReference type="InterPro" id="IPR000048">
    <property type="entry name" value="IQ_motif_EF-hand-BS"/>
</dbReference>
<dbReference type="CDD" id="cd23767">
    <property type="entry name" value="IQCD"/>
    <property type="match status" value="1"/>
</dbReference>
<dbReference type="InterPro" id="IPR027235">
    <property type="entry name" value="PFD2"/>
</dbReference>
<organism evidence="6 7">
    <name type="scientific">Anisodus tanguticus</name>
    <dbReference type="NCBI Taxonomy" id="243964"/>
    <lineage>
        <taxon>Eukaryota</taxon>
        <taxon>Viridiplantae</taxon>
        <taxon>Streptophyta</taxon>
        <taxon>Embryophyta</taxon>
        <taxon>Tracheophyta</taxon>
        <taxon>Spermatophyta</taxon>
        <taxon>Magnoliopsida</taxon>
        <taxon>eudicotyledons</taxon>
        <taxon>Gunneridae</taxon>
        <taxon>Pentapetalae</taxon>
        <taxon>asterids</taxon>
        <taxon>lamiids</taxon>
        <taxon>Solanales</taxon>
        <taxon>Solanaceae</taxon>
        <taxon>Solanoideae</taxon>
        <taxon>Hyoscyameae</taxon>
        <taxon>Anisodus</taxon>
    </lineage>
</organism>
<feature type="compositionally biased region" description="Polar residues" evidence="5">
    <location>
        <begin position="102"/>
        <end position="113"/>
    </location>
</feature>
<name>A0AAE1SAU5_9SOLA</name>
<evidence type="ECO:0000313" key="7">
    <source>
        <dbReference type="Proteomes" id="UP001291623"/>
    </source>
</evidence>
<evidence type="ECO:0000256" key="3">
    <source>
        <dbReference type="ARBA" id="ARBA00023186"/>
    </source>
</evidence>
<feature type="compositionally biased region" description="Polar residues" evidence="5">
    <location>
        <begin position="75"/>
        <end position="94"/>
    </location>
</feature>
<dbReference type="GO" id="GO:0016272">
    <property type="term" value="C:prefoldin complex"/>
    <property type="evidence" value="ECO:0007669"/>
    <property type="project" value="InterPro"/>
</dbReference>
<feature type="region of interest" description="Disordered" evidence="5">
    <location>
        <begin position="68"/>
        <end position="221"/>
    </location>
</feature>
<feature type="coiled-coil region" evidence="4">
    <location>
        <begin position="708"/>
        <end position="735"/>
    </location>
</feature>
<dbReference type="AlphaFoldDB" id="A0AAE1SAU5"/>
<dbReference type="EMBL" id="JAVYJV010000007">
    <property type="protein sequence ID" value="KAK4365988.1"/>
    <property type="molecule type" value="Genomic_DNA"/>
</dbReference>
<evidence type="ECO:0000256" key="2">
    <source>
        <dbReference type="ARBA" id="ARBA00022860"/>
    </source>
</evidence>
<sequence length="770" mass="85450">MGKKGSWFYALKRVFTCNSKKKSSYGAKKNAKEKKKGRRVLSHGEFKSFLFREPSSIEKILGEVDDQNLFVRPPTSEQSGTPSAWPVTPTSPRINSPRAASPRTSFRATSPGATSPRIASPRNSSSRVISPKAASPKATSPREASPEATFPREASRKATSPREASPVATFPREASRKATSPREASIKASSPSAPSPKATSPRVSSPRSTYPELSRNHNEISYANRSEPTLTLHLSATKIQAAYRSHMARKGLRSLSLRGLARLQGLARSRSTKRQTVNAMKQMQLLSRVQMQIQSRRTQMFQALHSQANMKDKEVESTLSKWTHLTEAGNHDDWDNSSLTKDEADARRREKVEAVIKRERAMTYAYSKQLWRSNPKSAVDIRASGIPWWWNWLDHQLLPGNDSESQSAAKDIHLTPSREISEHKPSPWRLSQNFRHLHLDYDSQGSVTPRSTKSAVPLRGKLMHTPRRTSSPMSSSSVSKYSRRRASGADSPFNHSLKDDDSLTSCPPFSGPSYMSPTISAKAKFRGKTIPETGTPSNSSRRRLSFPLTPSTTGSVKWNKGSDKDAASLKDHESIGDHMSVNSAASTPSVAGRKPFNRFMTLLVVPVEIQGLYWMYPAAVICDLCAMAAKAEEPINEQAVANVYSAMRSEITQIYSKITELEMEVSEHSLVINAIQPLDPARRCYRMIGGVLVERTIKEVLPAVQRNKEGIEEVIARLNEALEKKKKEISDFEAKYKIRIRKPDAEVKEESGRKEGSAQGVLVGPAGSNE</sequence>
<evidence type="ECO:0008006" key="8">
    <source>
        <dbReference type="Google" id="ProtNLM"/>
    </source>
</evidence>
<gene>
    <name evidence="6" type="ORF">RND71_013868</name>
</gene>
<dbReference type="Pfam" id="PF00612">
    <property type="entry name" value="IQ"/>
    <property type="match status" value="1"/>
</dbReference>
<feature type="compositionally biased region" description="Polar residues" evidence="5">
    <location>
        <begin position="503"/>
        <end position="519"/>
    </location>
</feature>